<protein>
    <submittedName>
        <fullName evidence="2">Histidine--tRNA ligase</fullName>
        <ecNumber evidence="2">6.1.1.21</ecNumber>
    </submittedName>
</protein>
<evidence type="ECO:0000259" key="1">
    <source>
        <dbReference type="Pfam" id="PF13393"/>
    </source>
</evidence>
<dbReference type="EC" id="6.1.1.21" evidence="2"/>
<gene>
    <name evidence="2" type="ORF">glysoja_032380</name>
</gene>
<dbReference type="InterPro" id="IPR045864">
    <property type="entry name" value="aa-tRNA-synth_II/BPL/LPL"/>
</dbReference>
<dbReference type="InterPro" id="IPR041715">
    <property type="entry name" value="HisRS-like_core"/>
</dbReference>
<dbReference type="AlphaFoldDB" id="A0A0B2QE79"/>
<accession>A0A0B2QE79</accession>
<dbReference type="Proteomes" id="UP000053555">
    <property type="component" value="Unassembled WGS sequence"/>
</dbReference>
<dbReference type="GO" id="GO:0005739">
    <property type="term" value="C:mitochondrion"/>
    <property type="evidence" value="ECO:0007669"/>
    <property type="project" value="TreeGrafter"/>
</dbReference>
<reference evidence="2" key="1">
    <citation type="submission" date="2014-07" db="EMBL/GenBank/DDBJ databases">
        <title>Identification of a novel salt tolerance gene in wild soybean by whole-genome sequencing.</title>
        <authorList>
            <person name="Lam H.-M."/>
            <person name="Qi X."/>
            <person name="Li M.-W."/>
            <person name="Liu X."/>
            <person name="Xie M."/>
            <person name="Ni M."/>
            <person name="Xu X."/>
        </authorList>
    </citation>
    <scope>NUCLEOTIDE SEQUENCE [LARGE SCALE GENOMIC DNA]</scope>
    <source>
        <tissue evidence="2">Root</tissue>
    </source>
</reference>
<organism evidence="2">
    <name type="scientific">Glycine soja</name>
    <name type="common">Wild soybean</name>
    <dbReference type="NCBI Taxonomy" id="3848"/>
    <lineage>
        <taxon>Eukaryota</taxon>
        <taxon>Viridiplantae</taxon>
        <taxon>Streptophyta</taxon>
        <taxon>Embryophyta</taxon>
        <taxon>Tracheophyta</taxon>
        <taxon>Spermatophyta</taxon>
        <taxon>Magnoliopsida</taxon>
        <taxon>eudicotyledons</taxon>
        <taxon>Gunneridae</taxon>
        <taxon>Pentapetalae</taxon>
        <taxon>rosids</taxon>
        <taxon>fabids</taxon>
        <taxon>Fabales</taxon>
        <taxon>Fabaceae</taxon>
        <taxon>Papilionoideae</taxon>
        <taxon>50 kb inversion clade</taxon>
        <taxon>NPAAA clade</taxon>
        <taxon>indigoferoid/millettioid clade</taxon>
        <taxon>Phaseoleae</taxon>
        <taxon>Glycine</taxon>
        <taxon>Glycine subgen. Soja</taxon>
    </lineage>
</organism>
<dbReference type="GO" id="GO:0005829">
    <property type="term" value="C:cytosol"/>
    <property type="evidence" value="ECO:0007669"/>
    <property type="project" value="TreeGrafter"/>
</dbReference>
<dbReference type="PANTHER" id="PTHR11476">
    <property type="entry name" value="HISTIDYL-TRNA SYNTHETASE"/>
    <property type="match status" value="1"/>
</dbReference>
<sequence length="142" mass="15764">MLDLRKLKIIEKVLLKVEEKGLTAETADKTETFVKEKGPPLALLFKFREGSTFLKDDGFVAALNDLEILFKLMDKSKGPDKVVFDLSLARGLDYYTGVIFEVVSKGDTQTNPLVSFGDCLLCAVITPSLSGPSFPIEKYVHF</sequence>
<dbReference type="SUPFAM" id="SSF55681">
    <property type="entry name" value="Class II aaRS and biotin synthetases"/>
    <property type="match status" value="1"/>
</dbReference>
<proteinExistence type="predicted"/>
<dbReference type="Pfam" id="PF13393">
    <property type="entry name" value="tRNA-synt_His"/>
    <property type="match status" value="1"/>
</dbReference>
<dbReference type="PANTHER" id="PTHR11476:SF7">
    <property type="entry name" value="HISTIDINE--TRNA LIGASE"/>
    <property type="match status" value="1"/>
</dbReference>
<dbReference type="GO" id="GO:0032543">
    <property type="term" value="P:mitochondrial translation"/>
    <property type="evidence" value="ECO:0007669"/>
    <property type="project" value="TreeGrafter"/>
</dbReference>
<dbReference type="Gene3D" id="3.30.930.10">
    <property type="entry name" value="Bira Bifunctional Protein, Domain 2"/>
    <property type="match status" value="1"/>
</dbReference>
<dbReference type="GO" id="GO:0006427">
    <property type="term" value="P:histidyl-tRNA aminoacylation"/>
    <property type="evidence" value="ECO:0007669"/>
    <property type="project" value="TreeGrafter"/>
</dbReference>
<dbReference type="GO" id="GO:0003723">
    <property type="term" value="F:RNA binding"/>
    <property type="evidence" value="ECO:0007669"/>
    <property type="project" value="TreeGrafter"/>
</dbReference>
<dbReference type="EMBL" id="KN659011">
    <property type="protein sequence ID" value="KHN19605.1"/>
    <property type="molecule type" value="Genomic_DNA"/>
</dbReference>
<dbReference type="GO" id="GO:0004821">
    <property type="term" value="F:histidine-tRNA ligase activity"/>
    <property type="evidence" value="ECO:0007669"/>
    <property type="project" value="UniProtKB-EC"/>
</dbReference>
<name>A0A0B2QE79_GLYSO</name>
<feature type="domain" description="Class II Histidinyl-tRNA synthetase (HisRS)-like catalytic core" evidence="1">
    <location>
        <begin position="19"/>
        <end position="109"/>
    </location>
</feature>
<keyword evidence="2" id="KW-0436">Ligase</keyword>
<evidence type="ECO:0000313" key="2">
    <source>
        <dbReference type="EMBL" id="KHN19605.1"/>
    </source>
</evidence>